<evidence type="ECO:0000256" key="1">
    <source>
        <dbReference type="ARBA" id="ARBA00022884"/>
    </source>
</evidence>
<dbReference type="SMR" id="A0A1S3YVZ4"/>
<sequence length="1222" mass="135957">MIKKENKTTKAWPRYSCPLAFPVALSALKKLTPLYINYSLSSSITFNRSSIMRTRSAEKKSAGKQQIAAEPAAEPVAATKRTPPSRARQVRASGSTIPSPAEEAKASDADEAVQSTPEAKPASGRKTTRRVVRKVVKKIPASSRTTPDKTPRSEDAGTAVPEDTDQDKVAEDSKEDPVKEKDAAESKKCVKKGDAEDSKEDHVKVENAQESKKSIKEEETENSKEVHVKEEDAEDSKEVPLKEEDAEDSKEDPVKEEGLQDLKEDAAEEKDTEDLKEDIVKEEDAENSKEDPVKEKGLQDLKEDATMEKDAEDLKEDIVKEEDIVESKEEAIKVKDVEESKENVVIGEDAEESKEDVVMGEDAEGSKEDAVMEKNVEVSKEDAVMEKNVEVSKEDLVKEEDAEDSKEYHVKEEDAEGSKEDAVMEKDAEESKEDLVKKEDAEYSKEYPVKEDGAEGSKEDAVKEKNAEDSKECPVMEEDGEESKEEPVKEEDAEESKEDPVKEKDAEDLNDAGPTLMYEMDPEELEESSNNLVGTVQDVGDSVMEDQNGNEGEHTGDAQEEPAKNTLMSLDEVNVGSDMRSSEEIRHDMGTSENQGSTTTYVQSEDLIIGDMKSSDNQEHVSTELKIQEGEGSNKAKEGSELMGGKDSNSTPTGDNINANCAEDRMEEDTDKKMKGKDISVDEVGEDKIEAFADQENGEEFVEDGVPEDCEEAEALDDERAQLAAHAKERMKRKELEVFVGGLDRDAVEEDLKRVFQHVGEVIDVRMHREVSTNKNKGYAFVKFATKEQASRALSEMRNPVIRGKRCGTAPSEDNDTLFLGNICNTWTKEAVRQKLKDYGVEGVQSINLVADPKHEGLSRGFAFLEFPCHTDAMTAYKILQRPDVVFGHSERTAKVAFAEPLRDPDPEVMAQVKSVFIDGLPPYWDEDRAREKFKCFGDISRITLARNMSTAKRKDFGFVDFSTHEAAVACVAGINNTELGDGNLKAKVRARLSNPQPKTQAVKGGLSGGFRISRGPMGRGFPRGGHTFGRANFPRGRGFYPRVPGHGGRMGFVEHQFGSSYPPIRGRSNFGRAGGRWNLSGAQPVSVEGPMFLDRMRHGDRGHADDAFFRRQQFPVEGLNRPFMGRHFEDRYYHDNTDHGLKRPFPMTDPDLDYSGPSRRPRFDHSESANSLHGDRYRDNFPPGGDHYTRDYYGSDPGRGPYPSFNGGDRPFGRGYGRGYY</sequence>
<reference evidence="4" key="2">
    <citation type="submission" date="2025-08" db="UniProtKB">
        <authorList>
            <consortium name="RefSeq"/>
        </authorList>
    </citation>
    <scope>IDENTIFICATION</scope>
    <source>
        <tissue evidence="4">Leaf</tissue>
    </source>
</reference>
<dbReference type="RefSeq" id="XP_016456319.1">
    <property type="nucleotide sequence ID" value="XM_016600833.1"/>
</dbReference>
<dbReference type="OrthoDB" id="1223218at2759"/>
<dbReference type="GO" id="GO:0005634">
    <property type="term" value="C:nucleus"/>
    <property type="evidence" value="ECO:0000318"/>
    <property type="project" value="GO_Central"/>
</dbReference>
<evidence type="ECO:0000256" key="2">
    <source>
        <dbReference type="PROSITE-ProRule" id="PRU00176"/>
    </source>
</evidence>
<protein>
    <submittedName>
        <fullName evidence="4">Uncharacterized protein LOC107780308 isoform X1</fullName>
    </submittedName>
</protein>
<dbReference type="CDD" id="cd00590">
    <property type="entry name" value="RRM_SF"/>
    <property type="match status" value="3"/>
</dbReference>
<dbReference type="InterPro" id="IPR000504">
    <property type="entry name" value="RRM_dom"/>
</dbReference>
<dbReference type="PANTHER" id="PTHR21245">
    <property type="entry name" value="HETEROGENEOUS NUCLEAR RIBONUCLEOPROTEIN"/>
    <property type="match status" value="1"/>
</dbReference>
<organism evidence="3 4">
    <name type="scientific">Nicotiana tabacum</name>
    <name type="common">Common tobacco</name>
    <dbReference type="NCBI Taxonomy" id="4097"/>
    <lineage>
        <taxon>Eukaryota</taxon>
        <taxon>Viridiplantae</taxon>
        <taxon>Streptophyta</taxon>
        <taxon>Embryophyta</taxon>
        <taxon>Tracheophyta</taxon>
        <taxon>Spermatophyta</taxon>
        <taxon>Magnoliopsida</taxon>
        <taxon>eudicotyledons</taxon>
        <taxon>Gunneridae</taxon>
        <taxon>Pentapetalae</taxon>
        <taxon>asterids</taxon>
        <taxon>lamiids</taxon>
        <taxon>Solanales</taxon>
        <taxon>Solanaceae</taxon>
        <taxon>Nicotianoideae</taxon>
        <taxon>Nicotianeae</taxon>
        <taxon>Nicotiana</taxon>
    </lineage>
</organism>
<dbReference type="KEGG" id="nta:107780308"/>
<dbReference type="SUPFAM" id="SSF54928">
    <property type="entry name" value="RNA-binding domain, RBD"/>
    <property type="match status" value="2"/>
</dbReference>
<dbReference type="GeneID" id="107780308"/>
<dbReference type="AlphaFoldDB" id="A0A1S3YVZ4"/>
<keyword evidence="3" id="KW-1185">Reference proteome</keyword>
<evidence type="ECO:0000313" key="3">
    <source>
        <dbReference type="Proteomes" id="UP000790787"/>
    </source>
</evidence>
<evidence type="ECO:0000313" key="4">
    <source>
        <dbReference type="RefSeq" id="XP_016456319.2"/>
    </source>
</evidence>
<dbReference type="Pfam" id="PF00076">
    <property type="entry name" value="RRM_1"/>
    <property type="match status" value="3"/>
</dbReference>
<dbReference type="Proteomes" id="UP000790787">
    <property type="component" value="Chromosome 3"/>
</dbReference>
<dbReference type="FunFam" id="3.30.70.330:FF:000187">
    <property type="entry name" value="Heterogeneous nuclear ribonucleoprotein Q"/>
    <property type="match status" value="1"/>
</dbReference>
<dbReference type="Gene3D" id="3.30.70.330">
    <property type="match status" value="3"/>
</dbReference>
<keyword evidence="1 2" id="KW-0694">RNA-binding</keyword>
<dbReference type="STRING" id="4097.A0A1S3YVZ4"/>
<dbReference type="PaxDb" id="4097-A0A1S3YVZ4"/>
<name>A0A1S3YVZ4_TOBAC</name>
<dbReference type="InterPro" id="IPR012677">
    <property type="entry name" value="Nucleotide-bd_a/b_plait_sf"/>
</dbReference>
<reference evidence="3" key="1">
    <citation type="journal article" date="2014" name="Nat. Commun.">
        <title>The tobacco genome sequence and its comparison with those of tomato and potato.</title>
        <authorList>
            <person name="Sierro N."/>
            <person name="Battey J.N."/>
            <person name="Ouadi S."/>
            <person name="Bakaher N."/>
            <person name="Bovet L."/>
            <person name="Willig A."/>
            <person name="Goepfert S."/>
            <person name="Peitsch M.C."/>
            <person name="Ivanov N.V."/>
        </authorList>
    </citation>
    <scope>NUCLEOTIDE SEQUENCE [LARGE SCALE GENOMIC DNA]</scope>
</reference>
<dbReference type="GO" id="GO:0003729">
    <property type="term" value="F:mRNA binding"/>
    <property type="evidence" value="ECO:0000318"/>
    <property type="project" value="GO_Central"/>
</dbReference>
<accession>A0A1S3YVZ4</accession>
<dbReference type="InterPro" id="IPR035979">
    <property type="entry name" value="RBD_domain_sf"/>
</dbReference>
<dbReference type="RefSeq" id="XP_016456319.2">
    <property type="nucleotide sequence ID" value="XM_016600833.2"/>
</dbReference>
<gene>
    <name evidence="4" type="primary">LOC107780308</name>
</gene>
<proteinExistence type="predicted"/>
<dbReference type="SMART" id="SM00360">
    <property type="entry name" value="RRM"/>
    <property type="match status" value="3"/>
</dbReference>
<dbReference type="PROSITE" id="PS50102">
    <property type="entry name" value="RRM"/>
    <property type="match status" value="3"/>
</dbReference>